<accession>A0ABN6AFA9</accession>
<keyword evidence="2" id="KW-0472">Membrane</keyword>
<evidence type="ECO:0008006" key="5">
    <source>
        <dbReference type="Google" id="ProtNLM"/>
    </source>
</evidence>
<feature type="region of interest" description="Disordered" evidence="1">
    <location>
        <begin position="99"/>
        <end position="129"/>
    </location>
</feature>
<feature type="transmembrane region" description="Helical" evidence="2">
    <location>
        <begin position="77"/>
        <end position="98"/>
    </location>
</feature>
<reference evidence="3 4" key="1">
    <citation type="journal article" date="2019" name="Emerg. Microbes Infect.">
        <title>Comprehensive subspecies identification of 175 nontuberculous mycobacteria species based on 7547 genomic profiles.</title>
        <authorList>
            <person name="Matsumoto Y."/>
            <person name="Kinjo T."/>
            <person name="Motooka D."/>
            <person name="Nabeya D."/>
            <person name="Jung N."/>
            <person name="Uechi K."/>
            <person name="Horii T."/>
            <person name="Iida T."/>
            <person name="Fujita J."/>
            <person name="Nakamura S."/>
        </authorList>
    </citation>
    <scope>NUCLEOTIDE SEQUENCE [LARGE SCALE GENOMIC DNA]</scope>
    <source>
        <strain evidence="3 4">JCM 18113</strain>
    </source>
</reference>
<name>A0ABN6AFA9_MYCNT</name>
<evidence type="ECO:0000313" key="4">
    <source>
        <dbReference type="Proteomes" id="UP000465812"/>
    </source>
</evidence>
<feature type="transmembrane region" description="Helical" evidence="2">
    <location>
        <begin position="7"/>
        <end position="29"/>
    </location>
</feature>
<organism evidence="3 4">
    <name type="scientific">Mycobacterium mantenii</name>
    <dbReference type="NCBI Taxonomy" id="560555"/>
    <lineage>
        <taxon>Bacteria</taxon>
        <taxon>Bacillati</taxon>
        <taxon>Actinomycetota</taxon>
        <taxon>Actinomycetes</taxon>
        <taxon>Mycobacteriales</taxon>
        <taxon>Mycobacteriaceae</taxon>
        <taxon>Mycobacterium</taxon>
        <taxon>Mycobacterium avium complex (MAC)</taxon>
    </lineage>
</organism>
<gene>
    <name evidence="3" type="ORF">MMAN_43640</name>
</gene>
<keyword evidence="2" id="KW-1133">Transmembrane helix</keyword>
<keyword evidence="2" id="KW-0812">Transmembrane</keyword>
<evidence type="ECO:0000256" key="2">
    <source>
        <dbReference type="SAM" id="Phobius"/>
    </source>
</evidence>
<protein>
    <recommendedName>
        <fullName evidence="5">Transmembrane protein</fullName>
    </recommendedName>
</protein>
<sequence length="129" mass="14014">MINRGPLVVFAAVVFLVGGLFALYLPVFIDAYDQYGWQVKCGNGFTTDLTQASNAVGTTSNNDVAQCNDALMVRRLWAIPAAVLGGMALTWEAGVALAHDRRRPTPPRDEAQSPRWSGTTSRRGEMPCQ</sequence>
<evidence type="ECO:0000256" key="1">
    <source>
        <dbReference type="SAM" id="MobiDB-lite"/>
    </source>
</evidence>
<evidence type="ECO:0000313" key="3">
    <source>
        <dbReference type="EMBL" id="BBY40230.1"/>
    </source>
</evidence>
<keyword evidence="4" id="KW-1185">Reference proteome</keyword>
<dbReference type="EMBL" id="AP022590">
    <property type="protein sequence ID" value="BBY40230.1"/>
    <property type="molecule type" value="Genomic_DNA"/>
</dbReference>
<dbReference type="Proteomes" id="UP000465812">
    <property type="component" value="Chromosome"/>
</dbReference>
<proteinExistence type="predicted"/>